<reference evidence="3 4" key="1">
    <citation type="submission" date="2009-05" db="EMBL/GenBank/DDBJ databases">
        <title>The draft genome of Acidovorax delafieldii 2AN.</title>
        <authorList>
            <consortium name="US DOE Joint Genome Institute (JGI-PGF)"/>
            <person name="Lucas S."/>
            <person name="Copeland A."/>
            <person name="Lapidus A."/>
            <person name="Glavina del Rio T."/>
            <person name="Tice H."/>
            <person name="Bruce D."/>
            <person name="Goodwin L."/>
            <person name="Pitluck S."/>
            <person name="Larimer F."/>
            <person name="Land M.L."/>
            <person name="Hauser L."/>
            <person name="Shelobolina E.S."/>
            <person name="Picardal F."/>
            <person name="Roden E."/>
            <person name="Emerson D."/>
        </authorList>
    </citation>
    <scope>NUCLEOTIDE SEQUENCE [LARGE SCALE GENOMIC DNA]</scope>
    <source>
        <strain evidence="3 4">2AN</strain>
    </source>
</reference>
<dbReference type="CDD" id="cd08895">
    <property type="entry name" value="SRPBCC_CalC_Aha1-like_2"/>
    <property type="match status" value="1"/>
</dbReference>
<dbReference type="InterPro" id="IPR013538">
    <property type="entry name" value="ASHA1/2-like_C"/>
</dbReference>
<dbReference type="Gene3D" id="3.30.530.20">
    <property type="match status" value="1"/>
</dbReference>
<dbReference type="OrthoDB" id="9786557at2"/>
<evidence type="ECO:0000256" key="1">
    <source>
        <dbReference type="ARBA" id="ARBA00006817"/>
    </source>
</evidence>
<dbReference type="EMBL" id="ACQT01000030">
    <property type="protein sequence ID" value="EER61012.1"/>
    <property type="molecule type" value="Genomic_DNA"/>
</dbReference>
<organism evidence="3 4">
    <name type="scientific">Acidovorax delafieldii 2AN</name>
    <dbReference type="NCBI Taxonomy" id="573060"/>
    <lineage>
        <taxon>Bacteria</taxon>
        <taxon>Pseudomonadati</taxon>
        <taxon>Pseudomonadota</taxon>
        <taxon>Betaproteobacteria</taxon>
        <taxon>Burkholderiales</taxon>
        <taxon>Comamonadaceae</taxon>
        <taxon>Acidovorax</taxon>
    </lineage>
</organism>
<dbReference type="Pfam" id="PF08327">
    <property type="entry name" value="AHSA1"/>
    <property type="match status" value="1"/>
</dbReference>
<evidence type="ECO:0000313" key="4">
    <source>
        <dbReference type="Proteomes" id="UP000003856"/>
    </source>
</evidence>
<dbReference type="SUPFAM" id="SSF55961">
    <property type="entry name" value="Bet v1-like"/>
    <property type="match status" value="1"/>
</dbReference>
<comment type="caution">
    <text evidence="3">The sequence shown here is derived from an EMBL/GenBank/DDBJ whole genome shotgun (WGS) entry which is preliminary data.</text>
</comment>
<evidence type="ECO:0000313" key="3">
    <source>
        <dbReference type="EMBL" id="EER61012.1"/>
    </source>
</evidence>
<dbReference type="RefSeq" id="WP_005794952.1">
    <property type="nucleotide sequence ID" value="NZ_ACQT01000030.1"/>
</dbReference>
<gene>
    <name evidence="3" type="ORF">AcdelDRAFT_1441</name>
</gene>
<protein>
    <submittedName>
        <fullName evidence="3">Activator of Hsp90 ATPase 1 family protein</fullName>
    </submittedName>
</protein>
<dbReference type="Proteomes" id="UP000003856">
    <property type="component" value="Unassembled WGS sequence"/>
</dbReference>
<name>C5T3G1_ACIDE</name>
<proteinExistence type="inferred from homology"/>
<dbReference type="InterPro" id="IPR023393">
    <property type="entry name" value="START-like_dom_sf"/>
</dbReference>
<dbReference type="PATRIC" id="fig|573060.9.peg.3746"/>
<dbReference type="AlphaFoldDB" id="C5T3G1"/>
<feature type="domain" description="Activator of Hsp90 ATPase homologue 1/2-like C-terminal" evidence="2">
    <location>
        <begin position="21"/>
        <end position="150"/>
    </location>
</feature>
<comment type="similarity">
    <text evidence="1">Belongs to the AHA1 family.</text>
</comment>
<keyword evidence="4" id="KW-1185">Reference proteome</keyword>
<accession>C5T3G1</accession>
<sequence>MTTPNTSAATAGTVTLHRVLRAPAERIYRAFLDADALCKWLPPHGFTGRVLRLDARVGGTYRMQFTNFSNGQTHAFGGEYVELVPGERIVHTDRFDDPNLPGEMRTTITFKKVLVGTEVTAVQEGIPAVIPTEMCYLGWQESLQLLALLVEPEIPAE</sequence>
<evidence type="ECO:0000259" key="2">
    <source>
        <dbReference type="Pfam" id="PF08327"/>
    </source>
</evidence>